<keyword evidence="5" id="KW-1185">Reference proteome</keyword>
<keyword evidence="2" id="KW-0067">ATP-binding</keyword>
<dbReference type="Gene3D" id="3.40.50.300">
    <property type="entry name" value="P-loop containing nucleotide triphosphate hydrolases"/>
    <property type="match status" value="1"/>
</dbReference>
<evidence type="ECO:0000259" key="3">
    <source>
        <dbReference type="SMART" id="SM00382"/>
    </source>
</evidence>
<evidence type="ECO:0000256" key="2">
    <source>
        <dbReference type="ARBA" id="ARBA00022840"/>
    </source>
</evidence>
<dbReference type="Proteomes" id="UP000824633">
    <property type="component" value="Chromosome"/>
</dbReference>
<evidence type="ECO:0000256" key="1">
    <source>
        <dbReference type="ARBA" id="ARBA00022741"/>
    </source>
</evidence>
<dbReference type="Gene3D" id="1.10.8.60">
    <property type="match status" value="1"/>
</dbReference>
<dbReference type="PANTHER" id="PTHR23077">
    <property type="entry name" value="AAA-FAMILY ATPASE"/>
    <property type="match status" value="1"/>
</dbReference>
<dbReference type="SMART" id="SM00382">
    <property type="entry name" value="AAA"/>
    <property type="match status" value="1"/>
</dbReference>
<dbReference type="InterPro" id="IPR027417">
    <property type="entry name" value="P-loop_NTPase"/>
</dbReference>
<evidence type="ECO:0000313" key="5">
    <source>
        <dbReference type="Proteomes" id="UP000824633"/>
    </source>
</evidence>
<dbReference type="InterPro" id="IPR050168">
    <property type="entry name" value="AAA_ATPase_domain"/>
</dbReference>
<evidence type="ECO:0000313" key="4">
    <source>
        <dbReference type="EMBL" id="BCZ47614.1"/>
    </source>
</evidence>
<dbReference type="EMBL" id="AP024849">
    <property type="protein sequence ID" value="BCZ47614.1"/>
    <property type="molecule type" value="Genomic_DNA"/>
</dbReference>
<dbReference type="InterPro" id="IPR003959">
    <property type="entry name" value="ATPase_AAA_core"/>
</dbReference>
<protein>
    <recommendedName>
        <fullName evidence="3">AAA+ ATPase domain-containing protein</fullName>
    </recommendedName>
</protein>
<proteinExistence type="predicted"/>
<dbReference type="Pfam" id="PF00004">
    <property type="entry name" value="AAA"/>
    <property type="match status" value="1"/>
</dbReference>
<dbReference type="RefSeq" id="WP_224033941.1">
    <property type="nucleotide sequence ID" value="NZ_AP024849.1"/>
</dbReference>
<feature type="domain" description="AAA+ ATPase" evidence="3">
    <location>
        <begin position="203"/>
        <end position="340"/>
    </location>
</feature>
<name>A0ABM7T8H1_9CLOT</name>
<accession>A0ABM7T8H1</accession>
<dbReference type="PANTHER" id="PTHR23077:SF171">
    <property type="entry name" value="NUCLEAR VALOSIN-CONTAINING PROTEIN-LIKE"/>
    <property type="match status" value="1"/>
</dbReference>
<keyword evidence="1" id="KW-0547">Nucleotide-binding</keyword>
<reference evidence="5" key="1">
    <citation type="submission" date="2021-07" db="EMBL/GenBank/DDBJ databases">
        <title>Complete genome sequencing of a Clostridium isolate.</title>
        <authorList>
            <person name="Ueki A."/>
            <person name="Tonouchi A."/>
        </authorList>
    </citation>
    <scope>NUCLEOTIDE SEQUENCE [LARGE SCALE GENOMIC DNA]</scope>
    <source>
        <strain evidence="5">C5S11</strain>
    </source>
</reference>
<sequence length="429" mass="49141">MSNKPTKFTTKLIFPKCRNTDYSATILLCKDIPTFIETNKEIKYNQLELNDKNFNTYYHKFLFIANKALQFKGTKLTYNDEAIVPEFLHKIFISLHENNADEKSNKEVIKTTEIQNSLEIKNEKILKQNEIFSIEKESSSESSIDKLMDEITKTKTTEERKRNIPKVTFVDIGGIDNVLQEIRESVELPLKAPQIFKHLGIKPHKGILLYGEPGCGKTLIAKAIANETNAHFISIKASELMSMWHGLSESNLRKIFEEAKERQPSVIYFDEIDSVGRKRTGDERERFDAKFLTQLLSLMDGVEDYGDICVIGSTNRIDILDEALLRSGRFDLKIEIEKPDQKGCLDILNKVIREMPIDKTFDRETFSYKLVGLSGADITFIATEAGYNCMRRNIDLENILKGISCKINLNKLNITVEDFNKALEKVSII</sequence>
<gene>
    <name evidence="4" type="ORF">psyc5s11_36810</name>
</gene>
<dbReference type="InterPro" id="IPR003593">
    <property type="entry name" value="AAA+_ATPase"/>
</dbReference>
<organism evidence="4 5">
    <name type="scientific">Clostridium gelidum</name>
    <dbReference type="NCBI Taxonomy" id="704125"/>
    <lineage>
        <taxon>Bacteria</taxon>
        <taxon>Bacillati</taxon>
        <taxon>Bacillota</taxon>
        <taxon>Clostridia</taxon>
        <taxon>Eubacteriales</taxon>
        <taxon>Clostridiaceae</taxon>
        <taxon>Clostridium</taxon>
    </lineage>
</organism>
<dbReference type="SUPFAM" id="SSF52540">
    <property type="entry name" value="P-loop containing nucleoside triphosphate hydrolases"/>
    <property type="match status" value="1"/>
</dbReference>